<dbReference type="InterPro" id="IPR037099">
    <property type="entry name" value="Fum_R/Succ_DH_flav-like_C_sf"/>
</dbReference>
<dbReference type="AlphaFoldDB" id="A0A024P8F4"/>
<organism evidence="16 17">
    <name type="scientific">Halobacillus karajensis</name>
    <dbReference type="NCBI Taxonomy" id="195088"/>
    <lineage>
        <taxon>Bacteria</taxon>
        <taxon>Bacillati</taxon>
        <taxon>Bacillota</taxon>
        <taxon>Bacilli</taxon>
        <taxon>Bacillales</taxon>
        <taxon>Bacillaceae</taxon>
        <taxon>Halobacillus</taxon>
    </lineage>
</organism>
<gene>
    <name evidence="16" type="primary">nadB</name>
    <name evidence="16" type="ORF">BN983_03737</name>
</gene>
<proteinExistence type="inferred from homology"/>
<dbReference type="SUPFAM" id="SSF56425">
    <property type="entry name" value="Succinate dehydrogenase/fumarate reductase flavoprotein, catalytic domain"/>
    <property type="match status" value="1"/>
</dbReference>
<evidence type="ECO:0000256" key="12">
    <source>
        <dbReference type="PIRSR" id="PIRSR000171-1"/>
    </source>
</evidence>
<feature type="domain" description="FAD-dependent oxidoreductase 2 FAD-binding" evidence="14">
    <location>
        <begin position="6"/>
        <end position="372"/>
    </location>
</feature>
<dbReference type="GO" id="GO:0005737">
    <property type="term" value="C:cytoplasm"/>
    <property type="evidence" value="ECO:0007669"/>
    <property type="project" value="UniProtKB-SubCell"/>
</dbReference>
<name>A0A024P8F4_9BACI</name>
<dbReference type="GO" id="GO:0034628">
    <property type="term" value="P:'de novo' NAD+ biosynthetic process from L-aspartate"/>
    <property type="evidence" value="ECO:0007669"/>
    <property type="project" value="TreeGrafter"/>
</dbReference>
<dbReference type="NCBIfam" id="TIGR00551">
    <property type="entry name" value="nadB"/>
    <property type="match status" value="1"/>
</dbReference>
<keyword evidence="17" id="KW-1185">Reference proteome</keyword>
<keyword evidence="8 13" id="KW-0274">FAD</keyword>
<evidence type="ECO:0000256" key="6">
    <source>
        <dbReference type="ARBA" id="ARBA00022630"/>
    </source>
</evidence>
<dbReference type="Pfam" id="PF00890">
    <property type="entry name" value="FAD_binding_2"/>
    <property type="match status" value="1"/>
</dbReference>
<dbReference type="EC" id="1.4.3.16" evidence="4 11"/>
<evidence type="ECO:0000256" key="1">
    <source>
        <dbReference type="ARBA" id="ARBA00001974"/>
    </source>
</evidence>
<dbReference type="PRINTS" id="PR00368">
    <property type="entry name" value="FADPNR"/>
</dbReference>
<keyword evidence="7 13" id="KW-0662">Pyridine nucleotide biosynthesis</keyword>
<dbReference type="UniPathway" id="UPA00253">
    <property type="reaction ID" value="UER00326"/>
</dbReference>
<evidence type="ECO:0000256" key="13">
    <source>
        <dbReference type="RuleBase" id="RU362049"/>
    </source>
</evidence>
<dbReference type="GO" id="GO:0033765">
    <property type="term" value="F:steroid dehydrogenase activity, acting on the CH-CH group of donors"/>
    <property type="evidence" value="ECO:0007669"/>
    <property type="project" value="UniProtKB-ARBA"/>
</dbReference>
<dbReference type="InterPro" id="IPR036188">
    <property type="entry name" value="FAD/NAD-bd_sf"/>
</dbReference>
<protein>
    <recommendedName>
        <fullName evidence="5 11">L-aspartate oxidase</fullName>
        <ecNumber evidence="4 11">1.4.3.16</ecNumber>
    </recommendedName>
</protein>
<dbReference type="EMBL" id="CCDI010000005">
    <property type="protein sequence ID" value="CDQ25404.1"/>
    <property type="molecule type" value="Genomic_DNA"/>
</dbReference>
<dbReference type="InterPro" id="IPR015939">
    <property type="entry name" value="Fum_Rdtase/Succ_DH_flav-like_C"/>
</dbReference>
<dbReference type="FunFam" id="3.90.700.10:FF:000002">
    <property type="entry name" value="L-aspartate oxidase"/>
    <property type="match status" value="1"/>
</dbReference>
<evidence type="ECO:0000256" key="8">
    <source>
        <dbReference type="ARBA" id="ARBA00022827"/>
    </source>
</evidence>
<reference evidence="17" key="1">
    <citation type="submission" date="2014-03" db="EMBL/GenBank/DDBJ databases">
        <authorList>
            <person name="Urmite Genomes U."/>
        </authorList>
    </citation>
    <scope>NUCLEOTIDE SEQUENCE [LARGE SCALE GENOMIC DNA]</scope>
    <source>
        <strain evidence="17">HD-03</strain>
    </source>
</reference>
<dbReference type="SUPFAM" id="SSF51905">
    <property type="entry name" value="FAD/NAD(P)-binding domain"/>
    <property type="match status" value="1"/>
</dbReference>
<evidence type="ECO:0000259" key="15">
    <source>
        <dbReference type="Pfam" id="PF02910"/>
    </source>
</evidence>
<comment type="caution">
    <text evidence="16">The sequence shown here is derived from an EMBL/GenBank/DDBJ whole genome shotgun (WGS) entry which is preliminary data.</text>
</comment>
<comment type="cofactor">
    <cofactor evidence="1 13">
        <name>FAD</name>
        <dbReference type="ChEBI" id="CHEBI:57692"/>
    </cofactor>
</comment>
<evidence type="ECO:0000313" key="16">
    <source>
        <dbReference type="EMBL" id="CDQ25404.1"/>
    </source>
</evidence>
<comment type="similarity">
    <text evidence="3 13">Belongs to the FAD-dependent oxidoreductase 2 family. NadB subfamily.</text>
</comment>
<dbReference type="PANTHER" id="PTHR42716:SF2">
    <property type="entry name" value="L-ASPARTATE OXIDASE, CHLOROPLASTIC"/>
    <property type="match status" value="1"/>
</dbReference>
<reference evidence="16 17" key="2">
    <citation type="submission" date="2014-05" db="EMBL/GenBank/DDBJ databases">
        <title>Draft genome sequence of Halobacillus karajensis HK-03.</title>
        <authorList>
            <person name="Khelaifia S."/>
            <person name="Croce O."/>
            <person name="Lagier J.C."/>
            <person name="Raoult D."/>
        </authorList>
    </citation>
    <scope>NUCLEOTIDE SEQUENCE [LARGE SCALE GENOMIC DNA]</scope>
    <source>
        <strain evidence="16 17">HD-03</strain>
    </source>
</reference>
<sequence>MIRHTDILVIGSGVAALQLAHHISRDMNVIILTKSTLSNGNSSLAQGGIAAALDDKDQTFYHFIDTILAGRLINDHRAALMMTQEAPSLIRNLADQGCTFDYDSNHCLSLGNEGAHTHSRIVHGGGDQTGKVITNYLQTNLPDHVQIRENHFVFEILTNAQGRCYGVKSKDEEGDVHEFHAPHTVLATGGCGQLYASSSNAPTVTGDGIALAYLAGAELADMEFIQFHPTLLSLNEGPRGLISEAVRGEGAILIDSKGERIMETVHPLKELAPRHIVSQTIHQQRKKGREVFLDVRPIQNFQTKFPTVTKLCESNKVDVDLGFIPVSPGCHFSMGGVKTDRTGRTTIEGLYAVGEVACTGVHGANRLASNSLLEGLVFGRRLAKHLNLAPLDTVIPSGTITRRPPFSFPLPPKKEIQKRMMESVGIVRNGEQLMDQLLWLESFQIHEWNHYDFSLLTFEQMTRVLMLQTAWSITKSALEREESRGGHYRSDFPREEPVWLNKQTIRKKTIEMGRTNEPIQT</sequence>
<feature type="active site" description="Proton acceptor" evidence="12">
    <location>
        <position position="274"/>
    </location>
</feature>
<evidence type="ECO:0000256" key="2">
    <source>
        <dbReference type="ARBA" id="ARBA00004950"/>
    </source>
</evidence>
<comment type="catalytic activity">
    <reaction evidence="10">
        <text>L-aspartate + O2 = iminosuccinate + H2O2</text>
        <dbReference type="Rhea" id="RHEA:25876"/>
        <dbReference type="ChEBI" id="CHEBI:15379"/>
        <dbReference type="ChEBI" id="CHEBI:16240"/>
        <dbReference type="ChEBI" id="CHEBI:29991"/>
        <dbReference type="ChEBI" id="CHEBI:77875"/>
        <dbReference type="EC" id="1.4.3.16"/>
    </reaction>
    <physiologicalReaction direction="left-to-right" evidence="10">
        <dbReference type="Rhea" id="RHEA:25877"/>
    </physiologicalReaction>
</comment>
<dbReference type="Gene3D" id="1.20.58.100">
    <property type="entry name" value="Fumarate reductase/succinate dehydrogenase flavoprotein-like, C-terminal domain"/>
    <property type="match status" value="1"/>
</dbReference>
<dbReference type="GO" id="GO:0008734">
    <property type="term" value="F:L-aspartate oxidase activity"/>
    <property type="evidence" value="ECO:0007669"/>
    <property type="project" value="UniProtKB-UniRule"/>
</dbReference>
<dbReference type="NCBIfam" id="NF005978">
    <property type="entry name" value="PRK08071.1"/>
    <property type="match status" value="1"/>
</dbReference>
<evidence type="ECO:0000256" key="4">
    <source>
        <dbReference type="ARBA" id="ARBA00012173"/>
    </source>
</evidence>
<accession>A0A024P8F4</accession>
<dbReference type="InterPro" id="IPR005288">
    <property type="entry name" value="NadB"/>
</dbReference>
<evidence type="ECO:0000256" key="9">
    <source>
        <dbReference type="ARBA" id="ARBA00023002"/>
    </source>
</evidence>
<dbReference type="Pfam" id="PF02910">
    <property type="entry name" value="Succ_DH_flav_C"/>
    <property type="match status" value="1"/>
</dbReference>
<comment type="subcellular location">
    <subcellularLocation>
        <location evidence="13">Cytoplasm</location>
    </subcellularLocation>
</comment>
<dbReference type="Gene3D" id="3.50.50.60">
    <property type="entry name" value="FAD/NAD(P)-binding domain"/>
    <property type="match status" value="1"/>
</dbReference>
<evidence type="ECO:0000256" key="5">
    <source>
        <dbReference type="ARBA" id="ARBA00021901"/>
    </source>
</evidence>
<evidence type="ECO:0000256" key="11">
    <source>
        <dbReference type="NCBIfam" id="TIGR00551"/>
    </source>
</evidence>
<evidence type="ECO:0000313" key="17">
    <source>
        <dbReference type="Proteomes" id="UP000028868"/>
    </source>
</evidence>
<evidence type="ECO:0000259" key="14">
    <source>
        <dbReference type="Pfam" id="PF00890"/>
    </source>
</evidence>
<dbReference type="SUPFAM" id="SSF46977">
    <property type="entry name" value="Succinate dehydrogenase/fumarate reductase flavoprotein C-terminal domain"/>
    <property type="match status" value="1"/>
</dbReference>
<evidence type="ECO:0000256" key="7">
    <source>
        <dbReference type="ARBA" id="ARBA00022642"/>
    </source>
</evidence>
<evidence type="ECO:0000256" key="3">
    <source>
        <dbReference type="ARBA" id="ARBA00008562"/>
    </source>
</evidence>
<evidence type="ECO:0000256" key="10">
    <source>
        <dbReference type="ARBA" id="ARBA00048305"/>
    </source>
</evidence>
<dbReference type="Proteomes" id="UP000028868">
    <property type="component" value="Unassembled WGS sequence"/>
</dbReference>
<dbReference type="PIRSF" id="PIRSF000171">
    <property type="entry name" value="SDHA_APRA_LASPO"/>
    <property type="match status" value="1"/>
</dbReference>
<dbReference type="RefSeq" id="WP_316245393.1">
    <property type="nucleotide sequence ID" value="NZ_CCDH010000005.1"/>
</dbReference>
<comment type="function">
    <text evidence="13">Catalyzes the oxidation of L-aspartate to iminoaspartate.</text>
</comment>
<dbReference type="PANTHER" id="PTHR42716">
    <property type="entry name" value="L-ASPARTATE OXIDASE"/>
    <property type="match status" value="1"/>
</dbReference>
<comment type="pathway">
    <text evidence="2 13">Cofactor biosynthesis; NAD(+) biosynthesis; iminoaspartate from L-aspartate (oxidase route): step 1/1.</text>
</comment>
<dbReference type="InterPro" id="IPR027477">
    <property type="entry name" value="Succ_DH/fumarate_Rdtase_cat_sf"/>
</dbReference>
<feature type="domain" description="Fumarate reductase/succinate dehydrogenase flavoprotein-like C-terminal" evidence="15">
    <location>
        <begin position="414"/>
        <end position="505"/>
    </location>
</feature>
<dbReference type="InterPro" id="IPR003953">
    <property type="entry name" value="FAD-dep_OxRdtase_2_FAD-bd"/>
</dbReference>
<dbReference type="Gene3D" id="3.90.700.10">
    <property type="entry name" value="Succinate dehydrogenase/fumarate reductase flavoprotein, catalytic domain"/>
    <property type="match status" value="1"/>
</dbReference>
<keyword evidence="6 13" id="KW-0285">Flavoprotein</keyword>
<keyword evidence="9 13" id="KW-0560">Oxidoreductase</keyword>